<dbReference type="FunFam" id="3.90.170.10:FF:000001">
    <property type="entry name" value="Adenylosuccinate synthetase"/>
    <property type="match status" value="1"/>
</dbReference>
<dbReference type="GO" id="GO:0005525">
    <property type="term" value="F:GTP binding"/>
    <property type="evidence" value="ECO:0007669"/>
    <property type="project" value="UniProtKB-KW"/>
</dbReference>
<dbReference type="GO" id="GO:0046872">
    <property type="term" value="F:metal ion binding"/>
    <property type="evidence" value="ECO:0007669"/>
    <property type="project" value="UniProtKB-KW"/>
</dbReference>
<dbReference type="EMBL" id="VSSQ01136562">
    <property type="protein sequence ID" value="MPN60818.1"/>
    <property type="molecule type" value="Genomic_DNA"/>
</dbReference>
<dbReference type="PANTHER" id="PTHR11846">
    <property type="entry name" value="ADENYLOSUCCINATE SYNTHETASE"/>
    <property type="match status" value="1"/>
</dbReference>
<keyword evidence="8" id="KW-0342">GTP-binding</keyword>
<dbReference type="PANTHER" id="PTHR11846:SF0">
    <property type="entry name" value="ADENYLOSUCCINATE SYNTHETASE"/>
    <property type="match status" value="1"/>
</dbReference>
<dbReference type="AlphaFoldDB" id="A0A645JAY4"/>
<evidence type="ECO:0000256" key="2">
    <source>
        <dbReference type="ARBA" id="ARBA00011738"/>
    </source>
</evidence>
<dbReference type="EC" id="6.3.4.4" evidence="9"/>
<gene>
    <name evidence="9" type="primary">purA_57</name>
    <name evidence="9" type="ORF">SDC9_208550</name>
</gene>
<evidence type="ECO:0000313" key="9">
    <source>
        <dbReference type="EMBL" id="MPN60818.1"/>
    </source>
</evidence>
<keyword evidence="4" id="KW-0479">Metal-binding</keyword>
<evidence type="ECO:0000256" key="6">
    <source>
        <dbReference type="ARBA" id="ARBA00022755"/>
    </source>
</evidence>
<dbReference type="SUPFAM" id="SSF52540">
    <property type="entry name" value="P-loop containing nucleoside triphosphate hydrolases"/>
    <property type="match status" value="1"/>
</dbReference>
<accession>A0A645JAY4</accession>
<name>A0A645JAY4_9ZZZZ</name>
<dbReference type="InterPro" id="IPR042111">
    <property type="entry name" value="Adenylosuccinate_synth_dom3"/>
</dbReference>
<dbReference type="HAMAP" id="MF_00011">
    <property type="entry name" value="Adenylosucc_synth"/>
    <property type="match status" value="1"/>
</dbReference>
<keyword evidence="7" id="KW-0460">Magnesium</keyword>
<dbReference type="GO" id="GO:0046040">
    <property type="term" value="P:IMP metabolic process"/>
    <property type="evidence" value="ECO:0007669"/>
    <property type="project" value="TreeGrafter"/>
</dbReference>
<protein>
    <submittedName>
        <fullName evidence="9">Adenylosuccinate synthetase</fullName>
        <ecNumber evidence="9">6.3.4.4</ecNumber>
    </submittedName>
</protein>
<dbReference type="InterPro" id="IPR027417">
    <property type="entry name" value="P-loop_NTPase"/>
</dbReference>
<evidence type="ECO:0000256" key="7">
    <source>
        <dbReference type="ARBA" id="ARBA00022842"/>
    </source>
</evidence>
<dbReference type="Pfam" id="PF00709">
    <property type="entry name" value="Adenylsucc_synt"/>
    <property type="match status" value="1"/>
</dbReference>
<keyword evidence="3 9" id="KW-0436">Ligase</keyword>
<evidence type="ECO:0000256" key="5">
    <source>
        <dbReference type="ARBA" id="ARBA00022741"/>
    </source>
</evidence>
<proteinExistence type="inferred from homology"/>
<dbReference type="SMART" id="SM00788">
    <property type="entry name" value="Adenylsucc_synt"/>
    <property type="match status" value="1"/>
</dbReference>
<dbReference type="Gene3D" id="3.90.170.10">
    <property type="entry name" value="Adenylosuccinate Synthetase, subunit A, domain 3"/>
    <property type="match status" value="1"/>
</dbReference>
<evidence type="ECO:0000256" key="4">
    <source>
        <dbReference type="ARBA" id="ARBA00022723"/>
    </source>
</evidence>
<comment type="subunit">
    <text evidence="2">Homodimer.</text>
</comment>
<dbReference type="GO" id="GO:0005737">
    <property type="term" value="C:cytoplasm"/>
    <property type="evidence" value="ECO:0007669"/>
    <property type="project" value="TreeGrafter"/>
</dbReference>
<dbReference type="InterPro" id="IPR001114">
    <property type="entry name" value="Adenylosuccinate_synthetase"/>
</dbReference>
<keyword evidence="6" id="KW-0658">Purine biosynthesis</keyword>
<organism evidence="9">
    <name type="scientific">bioreactor metagenome</name>
    <dbReference type="NCBI Taxonomy" id="1076179"/>
    <lineage>
        <taxon>unclassified sequences</taxon>
        <taxon>metagenomes</taxon>
        <taxon>ecological metagenomes</taxon>
    </lineage>
</organism>
<sequence>MGWLDIPVLKYTNLINGFDTLALCKIDKLDNLPEIKVCVAYELDGEVIDYFPNTEELERVKPVYETLPGWMCSTKEIRRLEDLPENAKKYIKTIEELVGTTVGYVGVGPDREELAV</sequence>
<evidence type="ECO:0000256" key="8">
    <source>
        <dbReference type="ARBA" id="ARBA00023134"/>
    </source>
</evidence>
<reference evidence="9" key="1">
    <citation type="submission" date="2019-08" db="EMBL/GenBank/DDBJ databases">
        <authorList>
            <person name="Kucharzyk K."/>
            <person name="Murdoch R.W."/>
            <person name="Higgins S."/>
            <person name="Loffler F."/>
        </authorList>
    </citation>
    <scope>NUCLEOTIDE SEQUENCE</scope>
</reference>
<evidence type="ECO:0000256" key="1">
    <source>
        <dbReference type="ARBA" id="ARBA00001946"/>
    </source>
</evidence>
<dbReference type="GO" id="GO:0044208">
    <property type="term" value="P:'de novo' AMP biosynthetic process"/>
    <property type="evidence" value="ECO:0007669"/>
    <property type="project" value="TreeGrafter"/>
</dbReference>
<evidence type="ECO:0000256" key="3">
    <source>
        <dbReference type="ARBA" id="ARBA00022598"/>
    </source>
</evidence>
<comment type="caution">
    <text evidence="9">The sequence shown here is derived from an EMBL/GenBank/DDBJ whole genome shotgun (WGS) entry which is preliminary data.</text>
</comment>
<comment type="cofactor">
    <cofactor evidence="1">
        <name>Mg(2+)</name>
        <dbReference type="ChEBI" id="CHEBI:18420"/>
    </cofactor>
</comment>
<keyword evidence="5" id="KW-0547">Nucleotide-binding</keyword>
<dbReference type="GO" id="GO:0004019">
    <property type="term" value="F:adenylosuccinate synthase activity"/>
    <property type="evidence" value="ECO:0007669"/>
    <property type="project" value="UniProtKB-EC"/>
</dbReference>